<proteinExistence type="predicted"/>
<dbReference type="GO" id="GO:0003677">
    <property type="term" value="F:DNA binding"/>
    <property type="evidence" value="ECO:0007669"/>
    <property type="project" value="UniProtKB-KW"/>
</dbReference>
<dbReference type="Gene3D" id="1.10.10.10">
    <property type="entry name" value="Winged helix-like DNA-binding domain superfamily/Winged helix DNA-binding domain"/>
    <property type="match status" value="1"/>
</dbReference>
<dbReference type="Proteomes" id="UP000622604">
    <property type="component" value="Unassembled WGS sequence"/>
</dbReference>
<keyword evidence="2" id="KW-0238">DNA-binding</keyword>
<dbReference type="PANTHER" id="PTHR33204">
    <property type="entry name" value="TRANSCRIPTIONAL REGULATOR, MARR FAMILY"/>
    <property type="match status" value="1"/>
</dbReference>
<protein>
    <recommendedName>
        <fullName evidence="4">HTH hxlR-type domain-containing protein</fullName>
    </recommendedName>
</protein>
<evidence type="ECO:0000256" key="1">
    <source>
        <dbReference type="ARBA" id="ARBA00023015"/>
    </source>
</evidence>
<feature type="domain" description="HTH hxlR-type" evidence="4">
    <location>
        <begin position="28"/>
        <end position="125"/>
    </location>
</feature>
<dbReference type="AlphaFoldDB" id="A0A8H9I7U5"/>
<dbReference type="InterPro" id="IPR036388">
    <property type="entry name" value="WH-like_DNA-bd_sf"/>
</dbReference>
<keyword evidence="1" id="KW-0805">Transcription regulation</keyword>
<dbReference type="EMBL" id="BMZC01000002">
    <property type="protein sequence ID" value="GGZ51567.1"/>
    <property type="molecule type" value="Genomic_DNA"/>
</dbReference>
<accession>A0A8H9I7U5</accession>
<name>A0A8H9I7U5_9ALTE</name>
<gene>
    <name evidence="5" type="ORF">GCM10011274_06870</name>
</gene>
<sequence length="187" mass="21313">MHLLSEHIEKQKVIIHTMKWNQISEQTCSIARSASIFGDRWTLLILRDIFWEVRRFSALQKSLGITKHRLSDRLNRLVESGVLYKELYDENRQHFEYKLTEKGDDLLPIMLAIANWGDKWEVDSDGPPVNYFHSACGKKGIPRISCTECGEELNAANTSKEVGTGISNKVERGEETGINTEVYAGNS</sequence>
<dbReference type="PROSITE" id="PS51118">
    <property type="entry name" value="HTH_HXLR"/>
    <property type="match status" value="1"/>
</dbReference>
<organism evidence="5 6">
    <name type="scientific">Paraglaciecola chathamensis</name>
    <dbReference type="NCBI Taxonomy" id="368405"/>
    <lineage>
        <taxon>Bacteria</taxon>
        <taxon>Pseudomonadati</taxon>
        <taxon>Pseudomonadota</taxon>
        <taxon>Gammaproteobacteria</taxon>
        <taxon>Alteromonadales</taxon>
        <taxon>Alteromonadaceae</taxon>
        <taxon>Paraglaciecola</taxon>
    </lineage>
</organism>
<dbReference type="InterPro" id="IPR002577">
    <property type="entry name" value="HTH_HxlR"/>
</dbReference>
<evidence type="ECO:0000313" key="5">
    <source>
        <dbReference type="EMBL" id="GGZ51567.1"/>
    </source>
</evidence>
<dbReference type="SUPFAM" id="SSF46785">
    <property type="entry name" value="Winged helix' DNA-binding domain"/>
    <property type="match status" value="1"/>
</dbReference>
<evidence type="ECO:0000259" key="4">
    <source>
        <dbReference type="PROSITE" id="PS51118"/>
    </source>
</evidence>
<evidence type="ECO:0000256" key="3">
    <source>
        <dbReference type="ARBA" id="ARBA00023163"/>
    </source>
</evidence>
<comment type="caution">
    <text evidence="5">The sequence shown here is derived from an EMBL/GenBank/DDBJ whole genome shotgun (WGS) entry which is preliminary data.</text>
</comment>
<dbReference type="Pfam" id="PF01638">
    <property type="entry name" value="HxlR"/>
    <property type="match status" value="1"/>
</dbReference>
<evidence type="ECO:0000256" key="2">
    <source>
        <dbReference type="ARBA" id="ARBA00023125"/>
    </source>
</evidence>
<reference evidence="5" key="2">
    <citation type="submission" date="2020-09" db="EMBL/GenBank/DDBJ databases">
        <authorList>
            <person name="Sun Q."/>
            <person name="Kim S."/>
        </authorList>
    </citation>
    <scope>NUCLEOTIDE SEQUENCE</scope>
    <source>
        <strain evidence="5">KCTC 32337</strain>
    </source>
</reference>
<reference evidence="5" key="1">
    <citation type="journal article" date="2014" name="Int. J. Syst. Evol. Microbiol.">
        <title>Complete genome sequence of Corynebacterium casei LMG S-19264T (=DSM 44701T), isolated from a smear-ripened cheese.</title>
        <authorList>
            <consortium name="US DOE Joint Genome Institute (JGI-PGF)"/>
            <person name="Walter F."/>
            <person name="Albersmeier A."/>
            <person name="Kalinowski J."/>
            <person name="Ruckert C."/>
        </authorList>
    </citation>
    <scope>NUCLEOTIDE SEQUENCE</scope>
    <source>
        <strain evidence="5">KCTC 32337</strain>
    </source>
</reference>
<dbReference type="PANTHER" id="PTHR33204:SF36">
    <property type="entry name" value="TRANSCRIPTIONAL REGULATORY PROTEIN"/>
    <property type="match status" value="1"/>
</dbReference>
<evidence type="ECO:0000313" key="6">
    <source>
        <dbReference type="Proteomes" id="UP000622604"/>
    </source>
</evidence>
<dbReference type="InterPro" id="IPR036390">
    <property type="entry name" value="WH_DNA-bd_sf"/>
</dbReference>
<keyword evidence="3" id="KW-0804">Transcription</keyword>